<dbReference type="InterPro" id="IPR035903">
    <property type="entry name" value="HesB-like_dom_sf"/>
</dbReference>
<dbReference type="Gene3D" id="2.60.300.12">
    <property type="entry name" value="HesB-like domain"/>
    <property type="match status" value="1"/>
</dbReference>
<feature type="domain" description="Core" evidence="2">
    <location>
        <begin position="62"/>
        <end position="166"/>
    </location>
</feature>
<dbReference type="GO" id="GO:0016226">
    <property type="term" value="P:iron-sulfur cluster assembly"/>
    <property type="evidence" value="ECO:0007669"/>
    <property type="project" value="InterPro"/>
</dbReference>
<proteinExistence type="inferred from homology"/>
<dbReference type="STRING" id="3088.A0A383VTH1"/>
<accession>A0A383VTH1</accession>
<evidence type="ECO:0000313" key="4">
    <source>
        <dbReference type="Proteomes" id="UP000256970"/>
    </source>
</evidence>
<dbReference type="InterPro" id="IPR016092">
    <property type="entry name" value="ATAP"/>
</dbReference>
<protein>
    <recommendedName>
        <fullName evidence="2">Core domain-containing protein</fullName>
    </recommendedName>
</protein>
<dbReference type="PROSITE" id="PS01152">
    <property type="entry name" value="HESB"/>
    <property type="match status" value="1"/>
</dbReference>
<keyword evidence="4" id="KW-1185">Reference proteome</keyword>
<dbReference type="AlphaFoldDB" id="A0A383VTH1"/>
<reference evidence="3 4" key="1">
    <citation type="submission" date="2016-10" db="EMBL/GenBank/DDBJ databases">
        <authorList>
            <person name="Cai Z."/>
        </authorList>
    </citation>
    <scope>NUCLEOTIDE SEQUENCE [LARGE SCALE GENOMIC DNA]</scope>
</reference>
<comment type="similarity">
    <text evidence="1">Belongs to the HesB/IscA family. Ycf83 subfamily.</text>
</comment>
<organism evidence="3 4">
    <name type="scientific">Tetradesmus obliquus</name>
    <name type="common">Green alga</name>
    <name type="synonym">Acutodesmus obliquus</name>
    <dbReference type="NCBI Taxonomy" id="3088"/>
    <lineage>
        <taxon>Eukaryota</taxon>
        <taxon>Viridiplantae</taxon>
        <taxon>Chlorophyta</taxon>
        <taxon>core chlorophytes</taxon>
        <taxon>Chlorophyceae</taxon>
        <taxon>CS clade</taxon>
        <taxon>Sphaeropleales</taxon>
        <taxon>Scenedesmaceae</taxon>
        <taxon>Tetradesmus</taxon>
    </lineage>
</organism>
<dbReference type="InterPro" id="IPR000361">
    <property type="entry name" value="ATAP_core_dom"/>
</dbReference>
<dbReference type="EMBL" id="FNXT01000862">
    <property type="protein sequence ID" value="SZX68481.1"/>
    <property type="molecule type" value="Genomic_DNA"/>
</dbReference>
<evidence type="ECO:0000259" key="2">
    <source>
        <dbReference type="Pfam" id="PF01521"/>
    </source>
</evidence>
<dbReference type="InterPro" id="IPR031108">
    <property type="entry name" value="IscA_plant_cyanobact"/>
</dbReference>
<dbReference type="GO" id="GO:0030674">
    <property type="term" value="F:protein-macromolecule adaptor activity"/>
    <property type="evidence" value="ECO:0007669"/>
    <property type="project" value="TreeGrafter"/>
</dbReference>
<dbReference type="Pfam" id="PF01521">
    <property type="entry name" value="Fe-S_biosyn"/>
    <property type="match status" value="1"/>
</dbReference>
<evidence type="ECO:0000256" key="1">
    <source>
        <dbReference type="ARBA" id="ARBA00023783"/>
    </source>
</evidence>
<sequence>MIARCLSARAQLRPAAARSVRSSVVQAARPVAAQQQRRLVTVRSDTGSAVATAAEVAPQHAITLTDNALSHLRKLQKEAGSESLLLRVGVKQGGCSGMSYVMDFETDANIKEDDYIVEYEGGFRLACDPKSLLYLFGMSLDYSDALIGGGFNFSNPNAESSCGCGKSFSV</sequence>
<dbReference type="NCBIfam" id="TIGR00049">
    <property type="entry name" value="iron-sulfur cluster assembly accessory protein"/>
    <property type="match status" value="1"/>
</dbReference>
<dbReference type="GO" id="GO:0051536">
    <property type="term" value="F:iron-sulfur cluster binding"/>
    <property type="evidence" value="ECO:0007669"/>
    <property type="project" value="InterPro"/>
</dbReference>
<dbReference type="PANTHER" id="PTHR47265:SF1">
    <property type="entry name" value="IRON-SULFUR ASSEMBLY PROTEIN ISCA, CHLOROPLASTIC"/>
    <property type="match status" value="1"/>
</dbReference>
<dbReference type="FunFam" id="2.60.300.12:FF:000008">
    <property type="entry name" value="iron-sulfur assembly protein IscA, chloroplastic"/>
    <property type="match status" value="1"/>
</dbReference>
<dbReference type="SUPFAM" id="SSF89360">
    <property type="entry name" value="HesB-like domain"/>
    <property type="match status" value="1"/>
</dbReference>
<evidence type="ECO:0000313" key="3">
    <source>
        <dbReference type="EMBL" id="SZX68481.1"/>
    </source>
</evidence>
<name>A0A383VTH1_TETOB</name>
<dbReference type="PANTHER" id="PTHR47265">
    <property type="entry name" value="IRON-SULFUR ASSEMBLY PROTEIN ISCA, CHLOROPLASTIC"/>
    <property type="match status" value="1"/>
</dbReference>
<dbReference type="GO" id="GO:0009570">
    <property type="term" value="C:chloroplast stroma"/>
    <property type="evidence" value="ECO:0007669"/>
    <property type="project" value="TreeGrafter"/>
</dbReference>
<dbReference type="InterPro" id="IPR017870">
    <property type="entry name" value="FeS_cluster_insertion_CS"/>
</dbReference>
<dbReference type="Proteomes" id="UP000256970">
    <property type="component" value="Unassembled WGS sequence"/>
</dbReference>
<gene>
    <name evidence="3" type="ORF">BQ4739_LOCUS8828</name>
</gene>